<gene>
    <name evidence="1" type="ORF">PG991_014306</name>
</gene>
<evidence type="ECO:0000313" key="2">
    <source>
        <dbReference type="Proteomes" id="UP001396898"/>
    </source>
</evidence>
<comment type="caution">
    <text evidence="1">The sequence shown here is derived from an EMBL/GenBank/DDBJ whole genome shotgun (WGS) entry which is preliminary data.</text>
</comment>
<sequence length="76" mass="8340">MGALGIVLLFISTRERYQTLGPRAREREVAALLAELLQFQALRLLLRGVGSCLFLSTDYLAEVVSQKGDDSVGEDV</sequence>
<accession>A0ABR1RAD4</accession>
<keyword evidence="2" id="KW-1185">Reference proteome</keyword>
<dbReference type="EMBL" id="JAQQWI010000018">
    <property type="protein sequence ID" value="KAK8002084.1"/>
    <property type="molecule type" value="Genomic_DNA"/>
</dbReference>
<name>A0ABR1RAD4_9PEZI</name>
<organism evidence="1 2">
    <name type="scientific">Apiospora marii</name>
    <dbReference type="NCBI Taxonomy" id="335849"/>
    <lineage>
        <taxon>Eukaryota</taxon>
        <taxon>Fungi</taxon>
        <taxon>Dikarya</taxon>
        <taxon>Ascomycota</taxon>
        <taxon>Pezizomycotina</taxon>
        <taxon>Sordariomycetes</taxon>
        <taxon>Xylariomycetidae</taxon>
        <taxon>Amphisphaeriales</taxon>
        <taxon>Apiosporaceae</taxon>
        <taxon>Apiospora</taxon>
    </lineage>
</organism>
<reference evidence="1 2" key="1">
    <citation type="submission" date="2023-01" db="EMBL/GenBank/DDBJ databases">
        <title>Analysis of 21 Apiospora genomes using comparative genomics revels a genus with tremendous synthesis potential of carbohydrate active enzymes and secondary metabolites.</title>
        <authorList>
            <person name="Sorensen T."/>
        </authorList>
    </citation>
    <scope>NUCLEOTIDE SEQUENCE [LARGE SCALE GENOMIC DNA]</scope>
    <source>
        <strain evidence="1 2">CBS 20057</strain>
    </source>
</reference>
<evidence type="ECO:0000313" key="1">
    <source>
        <dbReference type="EMBL" id="KAK8002084.1"/>
    </source>
</evidence>
<protein>
    <submittedName>
        <fullName evidence="1">Uncharacterized protein</fullName>
    </submittedName>
</protein>
<dbReference type="Proteomes" id="UP001396898">
    <property type="component" value="Unassembled WGS sequence"/>
</dbReference>
<proteinExistence type="predicted"/>